<dbReference type="AlphaFoldDB" id="A0AAP0EXZ0"/>
<comment type="caution">
    <text evidence="2">The sequence shown here is derived from an EMBL/GenBank/DDBJ whole genome shotgun (WGS) entry which is preliminary data.</text>
</comment>
<evidence type="ECO:0000313" key="3">
    <source>
        <dbReference type="Proteomes" id="UP001419268"/>
    </source>
</evidence>
<dbReference type="Proteomes" id="UP001419268">
    <property type="component" value="Unassembled WGS sequence"/>
</dbReference>
<accession>A0AAP0EXZ0</accession>
<sequence length="51" mass="5282">MVLTNHLLSSSSLQTHFVTPCKTISRRTVAGDPLPPPSPASSPPPPSSLSS</sequence>
<dbReference type="EMBL" id="JBBNAG010000010">
    <property type="protein sequence ID" value="KAK9100295.1"/>
    <property type="molecule type" value="Genomic_DNA"/>
</dbReference>
<name>A0AAP0EXZ0_9MAGN</name>
<evidence type="ECO:0000256" key="1">
    <source>
        <dbReference type="SAM" id="MobiDB-lite"/>
    </source>
</evidence>
<gene>
    <name evidence="2" type="ORF">Scep_023725</name>
</gene>
<protein>
    <submittedName>
        <fullName evidence="2">Uncharacterized protein</fullName>
    </submittedName>
</protein>
<reference evidence="2 3" key="1">
    <citation type="submission" date="2024-01" db="EMBL/GenBank/DDBJ databases">
        <title>Genome assemblies of Stephania.</title>
        <authorList>
            <person name="Yang L."/>
        </authorList>
    </citation>
    <scope>NUCLEOTIDE SEQUENCE [LARGE SCALE GENOMIC DNA]</scope>
    <source>
        <strain evidence="2">JXDWG</strain>
        <tissue evidence="2">Leaf</tissue>
    </source>
</reference>
<evidence type="ECO:0000313" key="2">
    <source>
        <dbReference type="EMBL" id="KAK9100295.1"/>
    </source>
</evidence>
<proteinExistence type="predicted"/>
<feature type="region of interest" description="Disordered" evidence="1">
    <location>
        <begin position="26"/>
        <end position="51"/>
    </location>
</feature>
<keyword evidence="3" id="KW-1185">Reference proteome</keyword>
<organism evidence="2 3">
    <name type="scientific">Stephania cephalantha</name>
    <dbReference type="NCBI Taxonomy" id="152367"/>
    <lineage>
        <taxon>Eukaryota</taxon>
        <taxon>Viridiplantae</taxon>
        <taxon>Streptophyta</taxon>
        <taxon>Embryophyta</taxon>
        <taxon>Tracheophyta</taxon>
        <taxon>Spermatophyta</taxon>
        <taxon>Magnoliopsida</taxon>
        <taxon>Ranunculales</taxon>
        <taxon>Menispermaceae</taxon>
        <taxon>Menispermoideae</taxon>
        <taxon>Cissampelideae</taxon>
        <taxon>Stephania</taxon>
    </lineage>
</organism>
<feature type="compositionally biased region" description="Pro residues" evidence="1">
    <location>
        <begin position="33"/>
        <end position="51"/>
    </location>
</feature>